<evidence type="ECO:0000313" key="5">
    <source>
        <dbReference type="EMBL" id="KPL83031.1"/>
    </source>
</evidence>
<protein>
    <recommendedName>
        <fullName evidence="4">FtsK domain-containing protein</fullName>
    </recommendedName>
</protein>
<name>A0A0P6XIH8_9CHLR</name>
<dbReference type="GO" id="GO:0005524">
    <property type="term" value="F:ATP binding"/>
    <property type="evidence" value="ECO:0007669"/>
    <property type="project" value="UniProtKB-UniRule"/>
</dbReference>
<dbReference type="InterPro" id="IPR027417">
    <property type="entry name" value="P-loop_NTPase"/>
</dbReference>
<keyword evidence="1 3" id="KW-0547">Nucleotide-binding</keyword>
<dbReference type="InterPro" id="IPR050206">
    <property type="entry name" value="FtsK/SpoIIIE/SftA"/>
</dbReference>
<dbReference type="PANTHER" id="PTHR22683:SF1">
    <property type="entry name" value="TYPE VII SECRETION SYSTEM PROTEIN ESSC"/>
    <property type="match status" value="1"/>
</dbReference>
<evidence type="ECO:0000259" key="4">
    <source>
        <dbReference type="PROSITE" id="PS50901"/>
    </source>
</evidence>
<dbReference type="InterPro" id="IPR002543">
    <property type="entry name" value="FtsK_dom"/>
</dbReference>
<dbReference type="SUPFAM" id="SSF52540">
    <property type="entry name" value="P-loop containing nucleoside triphosphate hydrolases"/>
    <property type="match status" value="1"/>
</dbReference>
<proteinExistence type="predicted"/>
<evidence type="ECO:0000313" key="6">
    <source>
        <dbReference type="Proteomes" id="UP000050277"/>
    </source>
</evidence>
<dbReference type="OrthoDB" id="138979at2"/>
<organism evidence="5 6">
    <name type="scientific">Herpetosiphon geysericola</name>
    <dbReference type="NCBI Taxonomy" id="70996"/>
    <lineage>
        <taxon>Bacteria</taxon>
        <taxon>Bacillati</taxon>
        <taxon>Chloroflexota</taxon>
        <taxon>Chloroflexia</taxon>
        <taxon>Herpetosiphonales</taxon>
        <taxon>Herpetosiphonaceae</taxon>
        <taxon>Herpetosiphon</taxon>
    </lineage>
</organism>
<comment type="caution">
    <text evidence="5">The sequence shown here is derived from an EMBL/GenBank/DDBJ whole genome shotgun (WGS) entry which is preliminary data.</text>
</comment>
<reference evidence="5 6" key="1">
    <citation type="submission" date="2015-07" db="EMBL/GenBank/DDBJ databases">
        <title>Whole genome sequence of Herpetosiphon geysericola DSM 7119.</title>
        <authorList>
            <person name="Hemp J."/>
            <person name="Ward L.M."/>
            <person name="Pace L.A."/>
            <person name="Fischer W.W."/>
        </authorList>
    </citation>
    <scope>NUCLEOTIDE SEQUENCE [LARGE SCALE GENOMIC DNA]</scope>
    <source>
        <strain evidence="5 6">DSM 7119</strain>
    </source>
</reference>
<accession>A0A0P6XIH8</accession>
<feature type="binding site" evidence="3">
    <location>
        <begin position="156"/>
        <end position="163"/>
    </location>
    <ligand>
        <name>ATP</name>
        <dbReference type="ChEBI" id="CHEBI:30616"/>
    </ligand>
</feature>
<dbReference type="RefSeq" id="WP_054536140.1">
    <property type="nucleotide sequence ID" value="NZ_LGKP01000030.1"/>
</dbReference>
<dbReference type="GO" id="GO:0003677">
    <property type="term" value="F:DNA binding"/>
    <property type="evidence" value="ECO:0007669"/>
    <property type="project" value="InterPro"/>
</dbReference>
<evidence type="ECO:0000256" key="1">
    <source>
        <dbReference type="ARBA" id="ARBA00022741"/>
    </source>
</evidence>
<gene>
    <name evidence="5" type="ORF">SE18_19505</name>
</gene>
<dbReference type="PANTHER" id="PTHR22683">
    <property type="entry name" value="SPORULATION PROTEIN RELATED"/>
    <property type="match status" value="1"/>
</dbReference>
<dbReference type="PROSITE" id="PS50901">
    <property type="entry name" value="FTSK"/>
    <property type="match status" value="1"/>
</dbReference>
<dbReference type="STRING" id="70996.SE18_19505"/>
<sequence>MILAFLDTLNPGQTLLLVLALFGVIGARKVWKWYRVFKPQWDAFQAWKTSAIAAVVQPVTSTPTIPIPTPAAPTIPITPHESLVLDLSRISREAVAGANGALQNPPAHLDTARAYIQKYVPHGRVSFPIGWWTDSQTIHLAVGHFIGDIYNILVTAMPGSGKDNLILNMAYSLMHDYSPEELQFFVMDGKGGADYLDWDKKQHVFHIAEEGYQLTEAMELLSAIKLDRKRWLKQARVSSWDNYRGADRPPLMIVIISELTQLLEVMTRSEVESWLMREVNVWRGLGLRLVVGTQNTSGWSKEWRAAMECFFAGLQPSGDEVRPNTGKTTKELEEVLQVVPPHRLPNVRGLFTAVHRNTAVNVRTTYLDDDQRMLLALRLPDLTPEQSLAQRREKARLVAAWQSFNRMISASSDSQPHFVEHETSIAPHVSEEPITPMPSAAEGLNQGLGYDRLALERLLVAISQNRSRKLEELADEPLFIQACVVEYARVKSNSGVVRALWGEQGYSGTKDRVVKAALERAAQLQRGVQDDTFLQGLLAA</sequence>
<keyword evidence="6" id="KW-1185">Reference proteome</keyword>
<dbReference type="AlphaFoldDB" id="A0A0P6XIH8"/>
<evidence type="ECO:0000256" key="2">
    <source>
        <dbReference type="ARBA" id="ARBA00022840"/>
    </source>
</evidence>
<dbReference type="EMBL" id="LGKP01000030">
    <property type="protein sequence ID" value="KPL83031.1"/>
    <property type="molecule type" value="Genomic_DNA"/>
</dbReference>
<keyword evidence="2 3" id="KW-0067">ATP-binding</keyword>
<dbReference type="Gene3D" id="3.40.50.300">
    <property type="entry name" value="P-loop containing nucleotide triphosphate hydrolases"/>
    <property type="match status" value="1"/>
</dbReference>
<dbReference type="Pfam" id="PF01580">
    <property type="entry name" value="FtsK_SpoIIIE"/>
    <property type="match status" value="1"/>
</dbReference>
<evidence type="ECO:0000256" key="3">
    <source>
        <dbReference type="PROSITE-ProRule" id="PRU00289"/>
    </source>
</evidence>
<feature type="domain" description="FtsK" evidence="4">
    <location>
        <begin position="135"/>
        <end position="322"/>
    </location>
</feature>
<dbReference type="Proteomes" id="UP000050277">
    <property type="component" value="Unassembled WGS sequence"/>
</dbReference>